<dbReference type="GO" id="GO:0120230">
    <property type="term" value="F:recombinase activator activity"/>
    <property type="evidence" value="ECO:0000318"/>
    <property type="project" value="GO_Central"/>
</dbReference>
<keyword evidence="4 8" id="KW-0175">Coiled coil</keyword>
<evidence type="ECO:0000256" key="5">
    <source>
        <dbReference type="ARBA" id="ARBA00023172"/>
    </source>
</evidence>
<dbReference type="InterPro" id="IPR040661">
    <property type="entry name" value="LZ3wCH"/>
</dbReference>
<dbReference type="OMA" id="QKYHREW"/>
<dbReference type="GO" id="GO:0000794">
    <property type="term" value="C:condensed nuclear chromosome"/>
    <property type="evidence" value="ECO:0000318"/>
    <property type="project" value="GO_Central"/>
</dbReference>
<dbReference type="STRING" id="10228.B3RQF1"/>
<organism evidence="11 12">
    <name type="scientific">Trichoplax adhaerens</name>
    <name type="common">Trichoplax reptans</name>
    <dbReference type="NCBI Taxonomy" id="10228"/>
    <lineage>
        <taxon>Eukaryota</taxon>
        <taxon>Metazoa</taxon>
        <taxon>Placozoa</taxon>
        <taxon>Uniplacotomia</taxon>
        <taxon>Trichoplacea</taxon>
        <taxon>Trichoplacidae</taxon>
        <taxon>Trichoplax</taxon>
    </lineage>
</organism>
<dbReference type="GO" id="GO:0120231">
    <property type="term" value="C:DNA recombinase auxiliary factor complex"/>
    <property type="evidence" value="ECO:0000318"/>
    <property type="project" value="GO_Central"/>
</dbReference>
<dbReference type="HOGENOM" id="CLU_063266_2_1_1"/>
<keyword evidence="12" id="KW-1185">Reference proteome</keyword>
<dbReference type="GO" id="GO:0007129">
    <property type="term" value="P:homologous chromosome pairing at meiosis"/>
    <property type="evidence" value="ECO:0000318"/>
    <property type="project" value="GO_Central"/>
</dbReference>
<evidence type="ECO:0000256" key="1">
    <source>
        <dbReference type="ARBA" id="ARBA00004123"/>
    </source>
</evidence>
<dbReference type="FunCoup" id="B3RQF1">
    <property type="interactions" value="998"/>
</dbReference>
<dbReference type="AlphaFoldDB" id="B3RQF1"/>
<dbReference type="OrthoDB" id="272266at2759"/>
<evidence type="ECO:0000256" key="7">
    <source>
        <dbReference type="ARBA" id="ARBA00023254"/>
    </source>
</evidence>
<dbReference type="KEGG" id="tad:TRIADDRAFT_54965"/>
<dbReference type="Gene3D" id="1.10.10.10">
    <property type="entry name" value="Winged helix-like DNA-binding domain superfamily/Winged helix DNA-binding domain"/>
    <property type="match status" value="1"/>
</dbReference>
<evidence type="ECO:0000256" key="2">
    <source>
        <dbReference type="ARBA" id="ARBA00007922"/>
    </source>
</evidence>
<evidence type="ECO:0000259" key="10">
    <source>
        <dbReference type="Pfam" id="PF18517"/>
    </source>
</evidence>
<dbReference type="EMBL" id="DS985243">
    <property type="protein sequence ID" value="EDV27229.1"/>
    <property type="molecule type" value="Genomic_DNA"/>
</dbReference>
<evidence type="ECO:0000313" key="11">
    <source>
        <dbReference type="EMBL" id="EDV27229.1"/>
    </source>
</evidence>
<dbReference type="InterPro" id="IPR010776">
    <property type="entry name" value="Hop2_WH_dom"/>
</dbReference>
<dbReference type="PANTHER" id="PTHR15938:SF0">
    <property type="entry name" value="HOMOLOGOUS-PAIRING PROTEIN 2 HOMOLOG"/>
    <property type="match status" value="1"/>
</dbReference>
<dbReference type="GO" id="GO:0003690">
    <property type="term" value="F:double-stranded DNA binding"/>
    <property type="evidence" value="ECO:0000318"/>
    <property type="project" value="GO_Central"/>
</dbReference>
<evidence type="ECO:0000256" key="6">
    <source>
        <dbReference type="ARBA" id="ARBA00023242"/>
    </source>
</evidence>
<feature type="domain" description="Homologous-pairing protein 2 winged helix" evidence="9">
    <location>
        <begin position="12"/>
        <end position="70"/>
    </location>
</feature>
<comment type="subcellular location">
    <subcellularLocation>
        <location evidence="1">Nucleus</location>
    </subcellularLocation>
</comment>
<dbReference type="PhylomeDB" id="B3RQF1"/>
<comment type="similarity">
    <text evidence="2">Belongs to the HOP2 family.</text>
</comment>
<evidence type="ECO:0000313" key="12">
    <source>
        <dbReference type="Proteomes" id="UP000009022"/>
    </source>
</evidence>
<keyword evidence="6" id="KW-0539">Nucleus</keyword>
<dbReference type="PANTHER" id="PTHR15938">
    <property type="entry name" value="TBP-1 INTERACTING PROTEIN"/>
    <property type="match status" value="1"/>
</dbReference>
<protein>
    <recommendedName>
        <fullName evidence="3">Homologous-pairing protein 2 homolog</fullName>
    </recommendedName>
</protein>
<dbReference type="InParanoid" id="B3RQF1"/>
<dbReference type="CTD" id="6752438"/>
<sequence length="220" mass="25530">MTKQSKDDAIIKVVLEYFYQQNRPYSIVDIFNNLHKEYGKTAINKAVLDLVEEKKLIEKTYGKQKVYVINQASMETVSNDEINEMDKNIANLQNELKTLQSFCGSVESEIKVLGNTLSTEDAIKTSDELTEECAKLEENLKKVKEVAKNVSPKERDEVYLNLKKYVGHWRKRKRMGSEMINCILEGYPKSKKQFYEEVGIETDEDYNVTFPDLTKFNIKT</sequence>
<dbReference type="GO" id="GO:0000709">
    <property type="term" value="P:meiotic joint molecule formation"/>
    <property type="evidence" value="ECO:0000318"/>
    <property type="project" value="GO_Central"/>
</dbReference>
<reference evidence="11 12" key="1">
    <citation type="journal article" date="2008" name="Nature">
        <title>The Trichoplax genome and the nature of placozoans.</title>
        <authorList>
            <person name="Srivastava M."/>
            <person name="Begovic E."/>
            <person name="Chapman J."/>
            <person name="Putnam N.H."/>
            <person name="Hellsten U."/>
            <person name="Kawashima T."/>
            <person name="Kuo A."/>
            <person name="Mitros T."/>
            <person name="Salamov A."/>
            <person name="Carpenter M.L."/>
            <person name="Signorovitch A.Y."/>
            <person name="Moreno M.A."/>
            <person name="Kamm K."/>
            <person name="Grimwood J."/>
            <person name="Schmutz J."/>
            <person name="Shapiro H."/>
            <person name="Grigoriev I.V."/>
            <person name="Buss L.W."/>
            <person name="Schierwater B."/>
            <person name="Dellaporta S.L."/>
            <person name="Rokhsar D.S."/>
        </authorList>
    </citation>
    <scope>NUCLEOTIDE SEQUENCE [LARGE SCALE GENOMIC DNA]</scope>
    <source>
        <strain evidence="11 12">Grell-BS-1999</strain>
    </source>
</reference>
<evidence type="ECO:0000256" key="8">
    <source>
        <dbReference type="SAM" id="Coils"/>
    </source>
</evidence>
<dbReference type="Pfam" id="PF18517">
    <property type="entry name" value="LZ3wCH"/>
    <property type="match status" value="1"/>
</dbReference>
<evidence type="ECO:0000256" key="3">
    <source>
        <dbReference type="ARBA" id="ARBA00016093"/>
    </source>
</evidence>
<dbReference type="GeneID" id="6752438"/>
<dbReference type="InterPro" id="IPR036388">
    <property type="entry name" value="WH-like_DNA-bd_sf"/>
</dbReference>
<dbReference type="RefSeq" id="XP_002111225.1">
    <property type="nucleotide sequence ID" value="XM_002111189.1"/>
</dbReference>
<dbReference type="eggNOG" id="KOG4603">
    <property type="taxonomic scope" value="Eukaryota"/>
</dbReference>
<evidence type="ECO:0000259" key="9">
    <source>
        <dbReference type="Pfam" id="PF07106"/>
    </source>
</evidence>
<dbReference type="Proteomes" id="UP000009022">
    <property type="component" value="Unassembled WGS sequence"/>
</dbReference>
<gene>
    <name evidence="11" type="ORF">TRIADDRAFT_54965</name>
</gene>
<keyword evidence="7" id="KW-0469">Meiosis</keyword>
<keyword evidence="5" id="KW-0233">DNA recombination</keyword>
<accession>B3RQF1</accession>
<dbReference type="GO" id="GO:0010774">
    <property type="term" value="P:meiotic strand invasion involved in reciprocal meiotic recombination"/>
    <property type="evidence" value="ECO:0000318"/>
    <property type="project" value="GO_Central"/>
</dbReference>
<name>B3RQF1_TRIAD</name>
<feature type="coiled-coil region" evidence="8">
    <location>
        <begin position="75"/>
        <end position="146"/>
    </location>
</feature>
<evidence type="ECO:0000256" key="4">
    <source>
        <dbReference type="ARBA" id="ARBA00023054"/>
    </source>
</evidence>
<feature type="domain" description="Leucine zipper with capping helix" evidence="10">
    <location>
        <begin position="150"/>
        <end position="206"/>
    </location>
</feature>
<dbReference type="Pfam" id="PF07106">
    <property type="entry name" value="WHD_TBPIP"/>
    <property type="match status" value="1"/>
</dbReference>
<proteinExistence type="inferred from homology"/>